<dbReference type="FunFam" id="3.60.20.30:FF:000007">
    <property type="entry name" value="Similar to threonine aspartase"/>
    <property type="match status" value="1"/>
</dbReference>
<gene>
    <name evidence="4" type="ORF">BGAL_0029g00200</name>
</gene>
<dbReference type="GO" id="GO:0005737">
    <property type="term" value="C:cytoplasm"/>
    <property type="evidence" value="ECO:0007669"/>
    <property type="project" value="TreeGrafter"/>
</dbReference>
<dbReference type="Gene3D" id="3.60.20.30">
    <property type="entry name" value="(Glycosyl)asparaginase"/>
    <property type="match status" value="1"/>
</dbReference>
<evidence type="ECO:0000313" key="5">
    <source>
        <dbReference type="Proteomes" id="UP000308671"/>
    </source>
</evidence>
<feature type="site" description="Cleavage; by autolysis" evidence="2">
    <location>
        <begin position="479"/>
        <end position="480"/>
    </location>
</feature>
<proteinExistence type="predicted"/>
<protein>
    <recommendedName>
        <fullName evidence="6">Threonine aspartase</fullName>
    </recommendedName>
</protein>
<accession>A0A4V4HVR8</accession>
<dbReference type="SUPFAM" id="SSF56235">
    <property type="entry name" value="N-terminal nucleophile aminohydrolases (Ntn hydrolases)"/>
    <property type="match status" value="1"/>
</dbReference>
<evidence type="ECO:0000256" key="1">
    <source>
        <dbReference type="PIRSR" id="PIRSR600246-1"/>
    </source>
</evidence>
<feature type="compositionally biased region" description="Polar residues" evidence="3">
    <location>
        <begin position="414"/>
        <end position="430"/>
    </location>
</feature>
<evidence type="ECO:0008006" key="6">
    <source>
        <dbReference type="Google" id="ProtNLM"/>
    </source>
</evidence>
<feature type="compositionally biased region" description="Polar residues" evidence="3">
    <location>
        <begin position="281"/>
        <end position="290"/>
    </location>
</feature>
<dbReference type="InterPro" id="IPR037464">
    <property type="entry name" value="Taspase1"/>
</dbReference>
<dbReference type="GO" id="GO:0051604">
    <property type="term" value="P:protein maturation"/>
    <property type="evidence" value="ECO:0007669"/>
    <property type="project" value="TreeGrafter"/>
</dbReference>
<feature type="compositionally biased region" description="Polar residues" evidence="3">
    <location>
        <begin position="396"/>
        <end position="408"/>
    </location>
</feature>
<dbReference type="PANTHER" id="PTHR10188:SF8">
    <property type="entry name" value="THREONINE ASPARTASE 1"/>
    <property type="match status" value="1"/>
</dbReference>
<feature type="active site" description="Nucleophile" evidence="1">
    <location>
        <position position="480"/>
    </location>
</feature>
<dbReference type="InterPro" id="IPR029055">
    <property type="entry name" value="Ntn_hydrolases_N"/>
</dbReference>
<feature type="region of interest" description="Disordered" evidence="3">
    <location>
        <begin position="276"/>
        <end position="434"/>
    </location>
</feature>
<dbReference type="OrthoDB" id="77601at2759"/>
<dbReference type="Pfam" id="PF01112">
    <property type="entry name" value="Asparaginase_2"/>
    <property type="match status" value="2"/>
</dbReference>
<reference evidence="4 5" key="1">
    <citation type="submission" date="2017-12" db="EMBL/GenBank/DDBJ databases">
        <title>Comparative genomics of Botrytis spp.</title>
        <authorList>
            <person name="Valero-Jimenez C.A."/>
            <person name="Tapia P."/>
            <person name="Veloso J."/>
            <person name="Silva-Moreno E."/>
            <person name="Staats M."/>
            <person name="Valdes J.H."/>
            <person name="Van Kan J.A.L."/>
        </authorList>
    </citation>
    <scope>NUCLEOTIDE SEQUENCE [LARGE SCALE GENOMIC DNA]</scope>
    <source>
        <strain evidence="4 5">MUCL435</strain>
    </source>
</reference>
<dbReference type="PANTHER" id="PTHR10188">
    <property type="entry name" value="L-ASPARAGINASE"/>
    <property type="match status" value="1"/>
</dbReference>
<keyword evidence="5" id="KW-1185">Reference proteome</keyword>
<evidence type="ECO:0000256" key="3">
    <source>
        <dbReference type="SAM" id="MobiDB-lite"/>
    </source>
</evidence>
<dbReference type="AlphaFoldDB" id="A0A4V4HVR8"/>
<feature type="compositionally biased region" description="Basic and acidic residues" evidence="3">
    <location>
        <begin position="296"/>
        <end position="306"/>
    </location>
</feature>
<dbReference type="InterPro" id="IPR000246">
    <property type="entry name" value="Peptidase_T2"/>
</dbReference>
<dbReference type="EMBL" id="PQXL01000029">
    <property type="protein sequence ID" value="THV54326.1"/>
    <property type="molecule type" value="Genomic_DNA"/>
</dbReference>
<evidence type="ECO:0000256" key="2">
    <source>
        <dbReference type="PIRSR" id="PIRSR600246-3"/>
    </source>
</evidence>
<name>A0A4V4HVR8_9HELO</name>
<sequence length="662" mass="71006">MSELTQRSTSLPQQSLFSNKIDIVRERFRQLRRELSNLSNPLRKFQKYNVEIIPSPFLDREGPWSGSPPLMAPAPFYQKMQTNRMPAMSLDPVMDGSADTRRPRPAQPQPCVSAIFVHAGAGYHSTTNEHIHLGACNDAARAAMRILKAGGTAVDAVEAAIKVLEDKEITNAGYGSNLSIEGIVECDATVVDHLGRSGACGATAQIKNPVSLARLILEASSRPLSLRRVPPNLLVGQGATDFAWEHGIPVVPHDMMCSKNARERYIRWRDDLRRAEGQGRMTPSSTNSSQAADDEAAAREYEERVRAKQRRDHTNALMTGTWNEGQPDSPSTTSPGRVCPQETNPYSPRPGTPPSRGYFQMNAPGRGASRSPVGTTPAKRARLAALSDGSPGRVQSLLSPSVTTSGVSSEPGISASTGPSTIDRPSSTDGHLSPTDQERVIEMHSASLDLAQEGTIECPHESTPEPLTPKKADVDLITDTVGAIAIDMYGRIAAASSSGGIGMKHRGRVGPAALVGIGTAVVPCDERDEDQVSVAAVTSGTGEHMATTMASQKCADRLYHNTRRARGGQDMEANEDEAMESFVQADFMGHPGVSGSNSAGAIGVMAVKKTQYGYFLHFAHNTDSFALASYASNEKDAKCVMSRLGDHGNVVRGGRKVKIDKE</sequence>
<comment type="caution">
    <text evidence="4">The sequence shown here is derived from an EMBL/GenBank/DDBJ whole genome shotgun (WGS) entry which is preliminary data.</text>
</comment>
<dbReference type="CDD" id="cd04514">
    <property type="entry name" value="Taspase1_like"/>
    <property type="match status" value="2"/>
</dbReference>
<dbReference type="Proteomes" id="UP000308671">
    <property type="component" value="Unassembled WGS sequence"/>
</dbReference>
<dbReference type="GO" id="GO:0004298">
    <property type="term" value="F:threonine-type endopeptidase activity"/>
    <property type="evidence" value="ECO:0007669"/>
    <property type="project" value="InterPro"/>
</dbReference>
<feature type="compositionally biased region" description="Polar residues" evidence="3">
    <location>
        <begin position="316"/>
        <end position="346"/>
    </location>
</feature>
<evidence type="ECO:0000313" key="4">
    <source>
        <dbReference type="EMBL" id="THV54326.1"/>
    </source>
</evidence>
<organism evidence="4 5">
    <name type="scientific">Botrytis galanthina</name>
    <dbReference type="NCBI Taxonomy" id="278940"/>
    <lineage>
        <taxon>Eukaryota</taxon>
        <taxon>Fungi</taxon>
        <taxon>Dikarya</taxon>
        <taxon>Ascomycota</taxon>
        <taxon>Pezizomycotina</taxon>
        <taxon>Leotiomycetes</taxon>
        <taxon>Helotiales</taxon>
        <taxon>Sclerotiniaceae</taxon>
        <taxon>Botrytis</taxon>
    </lineage>
</organism>